<evidence type="ECO:0000313" key="1">
    <source>
        <dbReference type="EMBL" id="KAK4425810.1"/>
    </source>
</evidence>
<dbReference type="AlphaFoldDB" id="A0AAE2CKS1"/>
<evidence type="ECO:0000313" key="2">
    <source>
        <dbReference type="Proteomes" id="UP001293254"/>
    </source>
</evidence>
<sequence>MADANSVILPPLDPPPLPTIAAPMVKKSYSIVVQQNSGAHLQFDPARAAKKTFNYEAGASMGRIASFRGEPAKSANRTVSIPMEDPVLGKNKGKIVMFQSPVDNMQTAFSDKSGPVEAEKSGNFSAQYKVPNSVDMDSDVNETLAIIALDNCVSESATIGNVATSSMTNKLGNTSVAKNAFKSAIVETSRNNPGASADKRLIVTNDEDYNNVVPVSNLALTENMPAINISSDSVPKTVLHAKASVSDMAIFQGNNAVTIETAPTVNTVASNVTDIDITGNMHAVCSNVVQPSSIIENGTNLSANKKLTTSCHPTPIPNDTFSSNDIDVLVVKNTATSAHNKNAADNHLQFDTKATPTQNAHTTHAAKNLHSNKNTVDTSTSNYIIENQEYFNYDDPLLVDLLDKNWDLENMQTHNDKSIFEEIEALNDLFDRNMQQRVSKTLRFGHPSDMAENSQEIDEDHTPIFNRYQALAHLEEETLQLQVHNPHEEEKPPQHLKIWRP</sequence>
<comment type="caution">
    <text evidence="1">The sequence shown here is derived from an EMBL/GenBank/DDBJ whole genome shotgun (WGS) entry which is preliminary data.</text>
</comment>
<accession>A0AAE2CKS1</accession>
<dbReference type="Proteomes" id="UP001293254">
    <property type="component" value="Unassembled WGS sequence"/>
</dbReference>
<protein>
    <submittedName>
        <fullName evidence="1">Uncharacterized protein</fullName>
    </submittedName>
</protein>
<dbReference type="EMBL" id="JACGWO010000006">
    <property type="protein sequence ID" value="KAK4425810.1"/>
    <property type="molecule type" value="Genomic_DNA"/>
</dbReference>
<name>A0AAE2CKS1_9LAMI</name>
<organism evidence="1 2">
    <name type="scientific">Sesamum alatum</name>
    <dbReference type="NCBI Taxonomy" id="300844"/>
    <lineage>
        <taxon>Eukaryota</taxon>
        <taxon>Viridiplantae</taxon>
        <taxon>Streptophyta</taxon>
        <taxon>Embryophyta</taxon>
        <taxon>Tracheophyta</taxon>
        <taxon>Spermatophyta</taxon>
        <taxon>Magnoliopsida</taxon>
        <taxon>eudicotyledons</taxon>
        <taxon>Gunneridae</taxon>
        <taxon>Pentapetalae</taxon>
        <taxon>asterids</taxon>
        <taxon>lamiids</taxon>
        <taxon>Lamiales</taxon>
        <taxon>Pedaliaceae</taxon>
        <taxon>Sesamum</taxon>
    </lineage>
</organism>
<keyword evidence="2" id="KW-1185">Reference proteome</keyword>
<reference evidence="1" key="1">
    <citation type="submission" date="2020-06" db="EMBL/GenBank/DDBJ databases">
        <authorList>
            <person name="Li T."/>
            <person name="Hu X."/>
            <person name="Zhang T."/>
            <person name="Song X."/>
            <person name="Zhang H."/>
            <person name="Dai N."/>
            <person name="Sheng W."/>
            <person name="Hou X."/>
            <person name="Wei L."/>
        </authorList>
    </citation>
    <scope>NUCLEOTIDE SEQUENCE</scope>
    <source>
        <strain evidence="1">3651</strain>
        <tissue evidence="1">Leaf</tissue>
    </source>
</reference>
<gene>
    <name evidence="1" type="ORF">Salat_1775000</name>
</gene>
<reference evidence="1" key="2">
    <citation type="journal article" date="2024" name="Plant">
        <title>Genomic evolution and insights into agronomic trait innovations of Sesamum species.</title>
        <authorList>
            <person name="Miao H."/>
            <person name="Wang L."/>
            <person name="Qu L."/>
            <person name="Liu H."/>
            <person name="Sun Y."/>
            <person name="Le M."/>
            <person name="Wang Q."/>
            <person name="Wei S."/>
            <person name="Zheng Y."/>
            <person name="Lin W."/>
            <person name="Duan Y."/>
            <person name="Cao H."/>
            <person name="Xiong S."/>
            <person name="Wang X."/>
            <person name="Wei L."/>
            <person name="Li C."/>
            <person name="Ma Q."/>
            <person name="Ju M."/>
            <person name="Zhao R."/>
            <person name="Li G."/>
            <person name="Mu C."/>
            <person name="Tian Q."/>
            <person name="Mei H."/>
            <person name="Zhang T."/>
            <person name="Gao T."/>
            <person name="Zhang H."/>
        </authorList>
    </citation>
    <scope>NUCLEOTIDE SEQUENCE</scope>
    <source>
        <strain evidence="1">3651</strain>
    </source>
</reference>
<proteinExistence type="predicted"/>